<name>A0A8X6T4R3_TRICX</name>
<dbReference type="AlphaFoldDB" id="A0A8X6T4R3"/>
<proteinExistence type="predicted"/>
<evidence type="ECO:0000313" key="2">
    <source>
        <dbReference type="EMBL" id="GFY20166.1"/>
    </source>
</evidence>
<gene>
    <name evidence="2" type="ORF">TNCV_2148591</name>
</gene>
<protein>
    <submittedName>
        <fullName evidence="2">Uncharacterized protein</fullName>
    </submittedName>
</protein>
<keyword evidence="3" id="KW-1185">Reference proteome</keyword>
<sequence>MIPVLIKNMLSPYSDDENEKNDGAPVSYPTSSEKRNVTKSKRSYLDAYPNGEINKKMDDIEHFVEYKHLNCHLRQYSACNTPLVIEWARVRIPNKAWMYLRAKKSDFRLKWIPISNGKQRTPSVLCRDYRL</sequence>
<comment type="caution">
    <text evidence="2">The sequence shown here is derived from an EMBL/GenBank/DDBJ whole genome shotgun (WGS) entry which is preliminary data.</text>
</comment>
<evidence type="ECO:0000313" key="3">
    <source>
        <dbReference type="Proteomes" id="UP000887159"/>
    </source>
</evidence>
<dbReference type="Proteomes" id="UP000887159">
    <property type="component" value="Unassembled WGS sequence"/>
</dbReference>
<organism evidence="2 3">
    <name type="scientific">Trichonephila clavipes</name>
    <name type="common">Golden silk orbweaver</name>
    <name type="synonym">Nephila clavipes</name>
    <dbReference type="NCBI Taxonomy" id="2585209"/>
    <lineage>
        <taxon>Eukaryota</taxon>
        <taxon>Metazoa</taxon>
        <taxon>Ecdysozoa</taxon>
        <taxon>Arthropoda</taxon>
        <taxon>Chelicerata</taxon>
        <taxon>Arachnida</taxon>
        <taxon>Araneae</taxon>
        <taxon>Araneomorphae</taxon>
        <taxon>Entelegynae</taxon>
        <taxon>Araneoidea</taxon>
        <taxon>Nephilidae</taxon>
        <taxon>Trichonephila</taxon>
    </lineage>
</organism>
<reference evidence="2" key="1">
    <citation type="submission" date="2020-08" db="EMBL/GenBank/DDBJ databases">
        <title>Multicomponent nature underlies the extraordinary mechanical properties of spider dragline silk.</title>
        <authorList>
            <person name="Kono N."/>
            <person name="Nakamura H."/>
            <person name="Mori M."/>
            <person name="Yoshida Y."/>
            <person name="Ohtoshi R."/>
            <person name="Malay A.D."/>
            <person name="Moran D.A.P."/>
            <person name="Tomita M."/>
            <person name="Numata K."/>
            <person name="Arakawa K."/>
        </authorList>
    </citation>
    <scope>NUCLEOTIDE SEQUENCE</scope>
</reference>
<accession>A0A8X6T4R3</accession>
<dbReference type="EMBL" id="BMAU01021354">
    <property type="protein sequence ID" value="GFY20166.1"/>
    <property type="molecule type" value="Genomic_DNA"/>
</dbReference>
<feature type="region of interest" description="Disordered" evidence="1">
    <location>
        <begin position="13"/>
        <end position="39"/>
    </location>
</feature>
<evidence type="ECO:0000256" key="1">
    <source>
        <dbReference type="SAM" id="MobiDB-lite"/>
    </source>
</evidence>